<evidence type="ECO:0000313" key="2">
    <source>
        <dbReference type="Proteomes" id="UP000006004"/>
    </source>
</evidence>
<dbReference type="AlphaFoldDB" id="C5NZ19"/>
<comment type="caution">
    <text evidence="1">The sequence shown here is derived from an EMBL/GenBank/DDBJ whole genome shotgun (WGS) entry which is preliminary data.</text>
</comment>
<proteinExistence type="predicted"/>
<keyword evidence="2" id="KW-1185">Reference proteome</keyword>
<reference evidence="1" key="2">
    <citation type="submission" date="2009-06" db="EMBL/GenBank/DDBJ databases">
        <authorList>
            <person name="Sebastian Y."/>
            <person name="Madupu R."/>
            <person name="Durkin A.S."/>
            <person name="Torralba M."/>
            <person name="Methe B."/>
            <person name="Sutton G.G."/>
            <person name="Strausberg R.L."/>
            <person name="Nelson K.E."/>
        </authorList>
    </citation>
    <scope>NUCLEOTIDE SEQUENCE [LARGE SCALE GENOMIC DNA]</scope>
    <source>
        <strain evidence="1">ATCC 10379</strain>
    </source>
</reference>
<sequence>MRNNNKQDLIFKKAIEILISKRHDVSNYILDYERYGVEIINPSELLKYAISVEDNNLKFYKK</sequence>
<name>C5NZ19_9BACL</name>
<dbReference type="Proteomes" id="UP000006004">
    <property type="component" value="Unassembled WGS sequence"/>
</dbReference>
<dbReference type="GeneID" id="93288818"/>
<reference evidence="1" key="1">
    <citation type="submission" date="2009-01" db="EMBL/GenBank/DDBJ databases">
        <authorList>
            <person name="Fulton L."/>
            <person name="Clifton S."/>
            <person name="Chinwalla A.T."/>
            <person name="Mitreva M."/>
            <person name="Sodergren E."/>
            <person name="Weinstock G."/>
            <person name="Clifton S."/>
            <person name="Dooling D.J."/>
            <person name="Fulton B."/>
            <person name="Minx P."/>
            <person name="Pepin K.H."/>
            <person name="Johnson M."/>
            <person name="Bhonagiri V."/>
            <person name="Nash W.E."/>
            <person name="Mardis E.R."/>
            <person name="Wilson R.K."/>
        </authorList>
    </citation>
    <scope>NUCLEOTIDE SEQUENCE [LARGE SCALE GENOMIC DNA]</scope>
    <source>
        <strain evidence="1">ATCC 10379</strain>
    </source>
</reference>
<protein>
    <submittedName>
        <fullName evidence="1">Uncharacterized protein</fullName>
    </submittedName>
</protein>
<dbReference type="EMBL" id="ACDZ02000014">
    <property type="protein sequence ID" value="EER68145.1"/>
    <property type="molecule type" value="Genomic_DNA"/>
</dbReference>
<accession>C5NZ19</accession>
<gene>
    <name evidence="1" type="ORF">GEMHA0001_0709</name>
</gene>
<evidence type="ECO:0000313" key="1">
    <source>
        <dbReference type="EMBL" id="EER68145.1"/>
    </source>
</evidence>
<organism evidence="1 2">
    <name type="scientific">Gemella haemolysans ATCC 10379</name>
    <dbReference type="NCBI Taxonomy" id="546270"/>
    <lineage>
        <taxon>Bacteria</taxon>
        <taxon>Bacillati</taxon>
        <taxon>Bacillota</taxon>
        <taxon>Bacilli</taxon>
        <taxon>Bacillales</taxon>
        <taxon>Gemellaceae</taxon>
        <taxon>Gemella</taxon>
    </lineage>
</organism>
<dbReference type="RefSeq" id="WP_003145704.1">
    <property type="nucleotide sequence ID" value="NZ_ACDZ02000014.1"/>
</dbReference>